<evidence type="ECO:0000313" key="3">
    <source>
        <dbReference type="Proteomes" id="UP001201163"/>
    </source>
</evidence>
<comment type="caution">
    <text evidence="2">The sequence shown here is derived from an EMBL/GenBank/DDBJ whole genome shotgun (WGS) entry which is preliminary data.</text>
</comment>
<accession>A0AAD4LN31</accession>
<reference evidence="2" key="1">
    <citation type="submission" date="2022-01" db="EMBL/GenBank/DDBJ databases">
        <title>Comparative genomics reveals a dynamic genome evolution in the ectomycorrhizal milk-cap (Lactarius) mushrooms.</title>
        <authorList>
            <consortium name="DOE Joint Genome Institute"/>
            <person name="Lebreton A."/>
            <person name="Tang N."/>
            <person name="Kuo A."/>
            <person name="LaButti K."/>
            <person name="Drula E."/>
            <person name="Barry K."/>
            <person name="Clum A."/>
            <person name="Lipzen A."/>
            <person name="Mousain D."/>
            <person name="Ng V."/>
            <person name="Wang R."/>
            <person name="Wang X."/>
            <person name="Dai Y."/>
            <person name="Henrissat B."/>
            <person name="Grigoriev I.V."/>
            <person name="Guerin-Laguette A."/>
            <person name="Yu F."/>
            <person name="Martin F.M."/>
        </authorList>
    </citation>
    <scope>NUCLEOTIDE SEQUENCE</scope>
    <source>
        <strain evidence="2">QP</strain>
    </source>
</reference>
<dbReference type="InterPro" id="IPR002634">
    <property type="entry name" value="BolA"/>
</dbReference>
<dbReference type="GO" id="GO:0006879">
    <property type="term" value="P:intracellular iron ion homeostasis"/>
    <property type="evidence" value="ECO:0007669"/>
    <property type="project" value="InterPro"/>
</dbReference>
<dbReference type="InterPro" id="IPR036065">
    <property type="entry name" value="BolA-like_sf"/>
</dbReference>
<organism evidence="2 3">
    <name type="scientific">Lactarius akahatsu</name>
    <dbReference type="NCBI Taxonomy" id="416441"/>
    <lineage>
        <taxon>Eukaryota</taxon>
        <taxon>Fungi</taxon>
        <taxon>Dikarya</taxon>
        <taxon>Basidiomycota</taxon>
        <taxon>Agaricomycotina</taxon>
        <taxon>Agaricomycetes</taxon>
        <taxon>Russulales</taxon>
        <taxon>Russulaceae</taxon>
        <taxon>Lactarius</taxon>
    </lineage>
</organism>
<keyword evidence="3" id="KW-1185">Reference proteome</keyword>
<gene>
    <name evidence="2" type="ORF">EDB92DRAFT_1796606</name>
</gene>
<dbReference type="GO" id="GO:0005634">
    <property type="term" value="C:nucleus"/>
    <property type="evidence" value="ECO:0007669"/>
    <property type="project" value="TreeGrafter"/>
</dbReference>
<proteinExistence type="inferred from homology"/>
<dbReference type="PANTHER" id="PTHR12735:SF27">
    <property type="entry name" value="BOLA-LIKE PROTEIN 2"/>
    <property type="match status" value="1"/>
</dbReference>
<evidence type="ECO:0000313" key="2">
    <source>
        <dbReference type="EMBL" id="KAH8993150.1"/>
    </source>
</evidence>
<dbReference type="Pfam" id="PF01722">
    <property type="entry name" value="BolA"/>
    <property type="match status" value="1"/>
</dbReference>
<dbReference type="EMBL" id="JAKELL010000019">
    <property type="protein sequence ID" value="KAH8993150.1"/>
    <property type="molecule type" value="Genomic_DNA"/>
</dbReference>
<dbReference type="Gene3D" id="3.30.300.90">
    <property type="entry name" value="BolA-like"/>
    <property type="match status" value="1"/>
</dbReference>
<dbReference type="InterPro" id="IPR045115">
    <property type="entry name" value="BOL2"/>
</dbReference>
<dbReference type="GO" id="GO:0051604">
    <property type="term" value="P:protein maturation"/>
    <property type="evidence" value="ECO:0007669"/>
    <property type="project" value="InterPro"/>
</dbReference>
<name>A0AAD4LN31_9AGAM</name>
<dbReference type="AlphaFoldDB" id="A0AAD4LN31"/>
<sequence>MPVTPDELKAAICTAIQVTHVEVEDNSSGCGEKFSVLIISKDFEGKTTLARHKMVNEALKTQIAQIHAFTQKTLTPQQWEDSKGGANAA</sequence>
<dbReference type="PANTHER" id="PTHR12735">
    <property type="entry name" value="BOLA-LIKE PROTEIN-RELATED"/>
    <property type="match status" value="1"/>
</dbReference>
<dbReference type="SUPFAM" id="SSF82657">
    <property type="entry name" value="BolA-like"/>
    <property type="match status" value="1"/>
</dbReference>
<dbReference type="GO" id="GO:0005829">
    <property type="term" value="C:cytosol"/>
    <property type="evidence" value="ECO:0007669"/>
    <property type="project" value="TreeGrafter"/>
</dbReference>
<comment type="similarity">
    <text evidence="1">Belongs to the BolA/IbaG family.</text>
</comment>
<dbReference type="GO" id="GO:0051537">
    <property type="term" value="F:2 iron, 2 sulfur cluster binding"/>
    <property type="evidence" value="ECO:0007669"/>
    <property type="project" value="InterPro"/>
</dbReference>
<dbReference type="Proteomes" id="UP001201163">
    <property type="component" value="Unassembled WGS sequence"/>
</dbReference>
<protein>
    <submittedName>
        <fullName evidence="2">Bola-like protein</fullName>
    </submittedName>
</protein>
<evidence type="ECO:0000256" key="1">
    <source>
        <dbReference type="RuleBase" id="RU003860"/>
    </source>
</evidence>
<dbReference type="PIRSF" id="PIRSF003113">
    <property type="entry name" value="BolA"/>
    <property type="match status" value="1"/>
</dbReference>